<keyword evidence="2" id="KW-1185">Reference proteome</keyword>
<name>A0A9N9DNC2_9GLOM</name>
<evidence type="ECO:0000313" key="2">
    <source>
        <dbReference type="Proteomes" id="UP000789508"/>
    </source>
</evidence>
<dbReference type="EMBL" id="CAJVPS010008685">
    <property type="protein sequence ID" value="CAG8644813.1"/>
    <property type="molecule type" value="Genomic_DNA"/>
</dbReference>
<evidence type="ECO:0000313" key="1">
    <source>
        <dbReference type="EMBL" id="CAG8644813.1"/>
    </source>
</evidence>
<sequence>MGGKFHLRLNNGKRPIANKETIEASRAGGKSASGITGGALSRKAAGAFQAKCLALVCDRLGNSVLVSGTIRGHGV</sequence>
<protein>
    <submittedName>
        <fullName evidence="1">2114_t:CDS:1</fullName>
    </submittedName>
</protein>
<dbReference type="OrthoDB" id="1302636at2759"/>
<reference evidence="1" key="1">
    <citation type="submission" date="2021-06" db="EMBL/GenBank/DDBJ databases">
        <authorList>
            <person name="Kallberg Y."/>
            <person name="Tangrot J."/>
            <person name="Rosling A."/>
        </authorList>
    </citation>
    <scope>NUCLEOTIDE SEQUENCE</scope>
    <source>
        <strain evidence="1">FL130A</strain>
    </source>
</reference>
<gene>
    <name evidence="1" type="ORF">ALEPTO_LOCUS9826</name>
</gene>
<comment type="caution">
    <text evidence="1">The sequence shown here is derived from an EMBL/GenBank/DDBJ whole genome shotgun (WGS) entry which is preliminary data.</text>
</comment>
<accession>A0A9N9DNC2</accession>
<dbReference type="Proteomes" id="UP000789508">
    <property type="component" value="Unassembled WGS sequence"/>
</dbReference>
<organism evidence="1 2">
    <name type="scientific">Ambispora leptoticha</name>
    <dbReference type="NCBI Taxonomy" id="144679"/>
    <lineage>
        <taxon>Eukaryota</taxon>
        <taxon>Fungi</taxon>
        <taxon>Fungi incertae sedis</taxon>
        <taxon>Mucoromycota</taxon>
        <taxon>Glomeromycotina</taxon>
        <taxon>Glomeromycetes</taxon>
        <taxon>Archaeosporales</taxon>
        <taxon>Ambisporaceae</taxon>
        <taxon>Ambispora</taxon>
    </lineage>
</organism>
<dbReference type="AlphaFoldDB" id="A0A9N9DNC2"/>
<proteinExistence type="predicted"/>